<dbReference type="HOGENOM" id="CLU_179277_1_2_6"/>
<reference evidence="1 2" key="1">
    <citation type="journal article" date="2012" name="J. Bacteriol.">
        <title>Genome sequence of an alkane-degrading bacterium, Alcanivorax pacificus type strain W11-5, isolated from deep sea sediment.</title>
        <authorList>
            <person name="Lai Q."/>
            <person name="Shao Z."/>
        </authorList>
    </citation>
    <scope>NUCLEOTIDE SEQUENCE [LARGE SCALE GENOMIC DNA]</scope>
    <source>
        <strain evidence="1 2">W11-5</strain>
    </source>
</reference>
<dbReference type="KEGG" id="apac:S7S_06170"/>
<dbReference type="AlphaFoldDB" id="A0A0B4XLT2"/>
<dbReference type="RefSeq" id="WP_008740465.1">
    <property type="nucleotide sequence ID" value="NZ_CP004387.1"/>
</dbReference>
<sequence length="77" mass="9348">MLKCREFTQAADRMLDGDMRLRERLAMRLHWLHCHVCRRYLRQLRQLLRSVPFMHGPASDEEVAQVMQHLHHQEKSL</sequence>
<name>A0A0B4XLT2_9GAMM</name>
<gene>
    <name evidence="1" type="ORF">S7S_06170</name>
</gene>
<evidence type="ECO:0000313" key="1">
    <source>
        <dbReference type="EMBL" id="AJD47650.1"/>
    </source>
</evidence>
<dbReference type="Proteomes" id="UP000006764">
    <property type="component" value="Chromosome"/>
</dbReference>
<proteinExistence type="predicted"/>
<organism evidence="1 2">
    <name type="scientific">Isoalcanivorax pacificus W11-5</name>
    <dbReference type="NCBI Taxonomy" id="391936"/>
    <lineage>
        <taxon>Bacteria</taxon>
        <taxon>Pseudomonadati</taxon>
        <taxon>Pseudomonadota</taxon>
        <taxon>Gammaproteobacteria</taxon>
        <taxon>Oceanospirillales</taxon>
        <taxon>Alcanivoracaceae</taxon>
        <taxon>Isoalcanivorax</taxon>
    </lineage>
</organism>
<accession>A0A0B4XLT2</accession>
<keyword evidence="2" id="KW-1185">Reference proteome</keyword>
<protein>
    <recommendedName>
        <fullName evidence="3">Zinc-finger domain-containing protein</fullName>
    </recommendedName>
</protein>
<dbReference type="OrthoDB" id="8374021at2"/>
<dbReference type="EMBL" id="CP004387">
    <property type="protein sequence ID" value="AJD47650.1"/>
    <property type="molecule type" value="Genomic_DNA"/>
</dbReference>
<evidence type="ECO:0008006" key="3">
    <source>
        <dbReference type="Google" id="ProtNLM"/>
    </source>
</evidence>
<dbReference type="STRING" id="391936.S7S_06170"/>
<evidence type="ECO:0000313" key="2">
    <source>
        <dbReference type="Proteomes" id="UP000006764"/>
    </source>
</evidence>